<proteinExistence type="predicted"/>
<evidence type="ECO:0000313" key="2">
    <source>
        <dbReference type="EMBL" id="EGV97239.1"/>
    </source>
</evidence>
<evidence type="ECO:0000313" key="3">
    <source>
        <dbReference type="Proteomes" id="UP000001075"/>
    </source>
</evidence>
<protein>
    <submittedName>
        <fullName evidence="2">Uncharacterized protein</fullName>
    </submittedName>
</protein>
<accession>G3H0X9</accession>
<dbReference type="AlphaFoldDB" id="G3H0X9"/>
<dbReference type="InParanoid" id="G3H0X9"/>
<dbReference type="EMBL" id="JH000098">
    <property type="protein sequence ID" value="EGV97239.1"/>
    <property type="molecule type" value="Genomic_DNA"/>
</dbReference>
<sequence>MEAKRQPSTEAASHMSRPSVGPILSPSPLPHPHTWPSWNSTGSTFKACTGSNSTPESLSLVN</sequence>
<feature type="compositionally biased region" description="Polar residues" evidence="1">
    <location>
        <begin position="39"/>
        <end position="62"/>
    </location>
</feature>
<dbReference type="Proteomes" id="UP000001075">
    <property type="component" value="Unassembled WGS sequence"/>
</dbReference>
<evidence type="ECO:0000256" key="1">
    <source>
        <dbReference type="SAM" id="MobiDB-lite"/>
    </source>
</evidence>
<reference evidence="3" key="1">
    <citation type="journal article" date="2011" name="Nat. Biotechnol.">
        <title>The genomic sequence of the Chinese hamster ovary (CHO)-K1 cell line.</title>
        <authorList>
            <person name="Xu X."/>
            <person name="Nagarajan H."/>
            <person name="Lewis N.E."/>
            <person name="Pan S."/>
            <person name="Cai Z."/>
            <person name="Liu X."/>
            <person name="Chen W."/>
            <person name="Xie M."/>
            <person name="Wang W."/>
            <person name="Hammond S."/>
            <person name="Andersen M.R."/>
            <person name="Neff N."/>
            <person name="Passarelli B."/>
            <person name="Koh W."/>
            <person name="Fan H.C."/>
            <person name="Wang J."/>
            <person name="Gui Y."/>
            <person name="Lee K.H."/>
            <person name="Betenbaugh M.J."/>
            <person name="Quake S.R."/>
            <person name="Famili I."/>
            <person name="Palsson B.O."/>
            <person name="Wang J."/>
        </authorList>
    </citation>
    <scope>NUCLEOTIDE SEQUENCE [LARGE SCALE GENOMIC DNA]</scope>
    <source>
        <strain evidence="3">CHO K1 cell line</strain>
    </source>
</reference>
<gene>
    <name evidence="2" type="ORF">I79_003799</name>
</gene>
<name>G3H0X9_CRIGR</name>
<feature type="region of interest" description="Disordered" evidence="1">
    <location>
        <begin position="1"/>
        <end position="62"/>
    </location>
</feature>
<organism evidence="2 3">
    <name type="scientific">Cricetulus griseus</name>
    <name type="common">Chinese hamster</name>
    <name type="synonym">Cricetulus barabensis griseus</name>
    <dbReference type="NCBI Taxonomy" id="10029"/>
    <lineage>
        <taxon>Eukaryota</taxon>
        <taxon>Metazoa</taxon>
        <taxon>Chordata</taxon>
        <taxon>Craniata</taxon>
        <taxon>Vertebrata</taxon>
        <taxon>Euteleostomi</taxon>
        <taxon>Mammalia</taxon>
        <taxon>Eutheria</taxon>
        <taxon>Euarchontoglires</taxon>
        <taxon>Glires</taxon>
        <taxon>Rodentia</taxon>
        <taxon>Myomorpha</taxon>
        <taxon>Muroidea</taxon>
        <taxon>Cricetidae</taxon>
        <taxon>Cricetinae</taxon>
        <taxon>Cricetulus</taxon>
    </lineage>
</organism>